<sequence length="31" mass="3454">MVIKRAKAISAPANSSHKDYYITKETESEQG</sequence>
<reference evidence="2" key="1">
    <citation type="journal article" date="2021" name="Proc. Natl. Acad. Sci. U.S.A.">
        <title>A Catalog of Tens of Thousands of Viruses from Human Metagenomes Reveals Hidden Associations with Chronic Diseases.</title>
        <authorList>
            <person name="Tisza M.J."/>
            <person name="Buck C.B."/>
        </authorList>
    </citation>
    <scope>NUCLEOTIDE SEQUENCE</scope>
    <source>
        <strain evidence="2">CtePP3</strain>
    </source>
</reference>
<name>A0A8S5QCZ4_9CAUD</name>
<accession>A0A8S5QCZ4</accession>
<feature type="region of interest" description="Disordered" evidence="1">
    <location>
        <begin position="1"/>
        <end position="31"/>
    </location>
</feature>
<evidence type="ECO:0000256" key="1">
    <source>
        <dbReference type="SAM" id="MobiDB-lite"/>
    </source>
</evidence>
<protein>
    <submittedName>
        <fullName evidence="2">Uncharacterized protein</fullName>
    </submittedName>
</protein>
<feature type="compositionally biased region" description="Basic and acidic residues" evidence="1">
    <location>
        <begin position="16"/>
        <end position="31"/>
    </location>
</feature>
<organism evidence="2">
    <name type="scientific">Siphoviridae sp. ctePP3</name>
    <dbReference type="NCBI Taxonomy" id="2825591"/>
    <lineage>
        <taxon>Viruses</taxon>
        <taxon>Duplodnaviria</taxon>
        <taxon>Heunggongvirae</taxon>
        <taxon>Uroviricota</taxon>
        <taxon>Caudoviricetes</taxon>
    </lineage>
</organism>
<proteinExistence type="predicted"/>
<evidence type="ECO:0000313" key="2">
    <source>
        <dbReference type="EMBL" id="DAE16412.1"/>
    </source>
</evidence>
<dbReference type="EMBL" id="BK015623">
    <property type="protein sequence ID" value="DAE16412.1"/>
    <property type="molecule type" value="Genomic_DNA"/>
</dbReference>